<dbReference type="InterPro" id="IPR018247">
    <property type="entry name" value="EF_Hand_1_Ca_BS"/>
</dbReference>
<dbReference type="PANTHER" id="PTHR46824:SF1">
    <property type="entry name" value="CALCIUM-BINDING PROTEIN CML49-RELATED"/>
    <property type="match status" value="1"/>
</dbReference>
<name>A0AAW2DIL4_9ROSI</name>
<evidence type="ECO:0000259" key="2">
    <source>
        <dbReference type="PROSITE" id="PS50222"/>
    </source>
</evidence>
<proteinExistence type="predicted"/>
<dbReference type="InterPro" id="IPR011992">
    <property type="entry name" value="EF-hand-dom_pair"/>
</dbReference>
<reference evidence="3 4" key="1">
    <citation type="submission" date="2024-01" db="EMBL/GenBank/DDBJ databases">
        <title>A telomere-to-telomere, gap-free genome of sweet tea (Lithocarpus litseifolius).</title>
        <authorList>
            <person name="Zhou J."/>
        </authorList>
    </citation>
    <scope>NUCLEOTIDE SEQUENCE [LARGE SCALE GENOMIC DNA]</scope>
    <source>
        <strain evidence="3">Zhou-2022a</strain>
        <tissue evidence="3">Leaf</tissue>
    </source>
</reference>
<evidence type="ECO:0000313" key="4">
    <source>
        <dbReference type="Proteomes" id="UP001459277"/>
    </source>
</evidence>
<gene>
    <name evidence="3" type="ORF">SO802_005112</name>
</gene>
<dbReference type="Pfam" id="PF13499">
    <property type="entry name" value="EF-hand_7"/>
    <property type="match status" value="1"/>
</dbReference>
<dbReference type="Proteomes" id="UP001459277">
    <property type="component" value="Unassembled WGS sequence"/>
</dbReference>
<feature type="domain" description="EF-hand" evidence="2">
    <location>
        <begin position="4"/>
        <end position="39"/>
    </location>
</feature>
<dbReference type="EMBL" id="JAZDWU010000002">
    <property type="protein sequence ID" value="KAL0010004.1"/>
    <property type="molecule type" value="Genomic_DNA"/>
</dbReference>
<keyword evidence="1" id="KW-0106">Calcium</keyword>
<dbReference type="InterPro" id="IPR044590">
    <property type="entry name" value="CML48/49/50"/>
</dbReference>
<dbReference type="PROSITE" id="PS50222">
    <property type="entry name" value="EF_HAND_2"/>
    <property type="match status" value="1"/>
</dbReference>
<dbReference type="GO" id="GO:0005509">
    <property type="term" value="F:calcium ion binding"/>
    <property type="evidence" value="ECO:0007669"/>
    <property type="project" value="InterPro"/>
</dbReference>
<sequence>MSTTLLQLPQDIFERFDRDRSGRIDSTELREALLSLGFAVSPVVLDLLVSKFDKTGGKSKAIEYDNFIDYPSLEEIELFAYLNVKDGNFVETISKLGTRNTLTSPLEGDKQQLQQLYNACIGISQVLSLVAGVLLEKQVLVVCPNLALTQNSTNAGCSISCSVIPCSFDSPIPVAEFTASFYKVHMP</sequence>
<dbReference type="PROSITE" id="PS00018">
    <property type="entry name" value="EF_HAND_1"/>
    <property type="match status" value="1"/>
</dbReference>
<evidence type="ECO:0000313" key="3">
    <source>
        <dbReference type="EMBL" id="KAL0010004.1"/>
    </source>
</evidence>
<dbReference type="PANTHER" id="PTHR46824">
    <property type="entry name" value="CALCIUM-BINDING PROTEIN CML48-RELATED"/>
    <property type="match status" value="1"/>
</dbReference>
<organism evidence="3 4">
    <name type="scientific">Lithocarpus litseifolius</name>
    <dbReference type="NCBI Taxonomy" id="425828"/>
    <lineage>
        <taxon>Eukaryota</taxon>
        <taxon>Viridiplantae</taxon>
        <taxon>Streptophyta</taxon>
        <taxon>Embryophyta</taxon>
        <taxon>Tracheophyta</taxon>
        <taxon>Spermatophyta</taxon>
        <taxon>Magnoliopsida</taxon>
        <taxon>eudicotyledons</taxon>
        <taxon>Gunneridae</taxon>
        <taxon>Pentapetalae</taxon>
        <taxon>rosids</taxon>
        <taxon>fabids</taxon>
        <taxon>Fagales</taxon>
        <taxon>Fagaceae</taxon>
        <taxon>Lithocarpus</taxon>
    </lineage>
</organism>
<dbReference type="SUPFAM" id="SSF47473">
    <property type="entry name" value="EF-hand"/>
    <property type="match status" value="1"/>
</dbReference>
<accession>A0AAW2DIL4</accession>
<comment type="caution">
    <text evidence="3">The sequence shown here is derived from an EMBL/GenBank/DDBJ whole genome shotgun (WGS) entry which is preliminary data.</text>
</comment>
<keyword evidence="4" id="KW-1185">Reference proteome</keyword>
<evidence type="ECO:0000256" key="1">
    <source>
        <dbReference type="ARBA" id="ARBA00022837"/>
    </source>
</evidence>
<protein>
    <recommendedName>
        <fullName evidence="2">EF-hand domain-containing protein</fullName>
    </recommendedName>
</protein>
<dbReference type="InterPro" id="IPR002048">
    <property type="entry name" value="EF_hand_dom"/>
</dbReference>
<dbReference type="Gene3D" id="1.10.238.10">
    <property type="entry name" value="EF-hand"/>
    <property type="match status" value="1"/>
</dbReference>
<dbReference type="AlphaFoldDB" id="A0AAW2DIL4"/>